<evidence type="ECO:0000313" key="5">
    <source>
        <dbReference type="Proteomes" id="UP001203761"/>
    </source>
</evidence>
<dbReference type="RefSeq" id="WP_249737059.1">
    <property type="nucleotide sequence ID" value="NZ_JAKNCJ010000002.1"/>
</dbReference>
<gene>
    <name evidence="4" type="ORF">Bequi_06085</name>
</gene>
<keyword evidence="2" id="KW-0472">Membrane</keyword>
<feature type="region of interest" description="Disordered" evidence="1">
    <location>
        <begin position="1"/>
        <end position="20"/>
    </location>
</feature>
<keyword evidence="2" id="KW-0812">Transmembrane</keyword>
<dbReference type="Pfam" id="PF02517">
    <property type="entry name" value="Rce1-like"/>
    <property type="match status" value="1"/>
</dbReference>
<evidence type="ECO:0000259" key="3">
    <source>
        <dbReference type="Pfam" id="PF02517"/>
    </source>
</evidence>
<evidence type="ECO:0000256" key="1">
    <source>
        <dbReference type="SAM" id="MobiDB-lite"/>
    </source>
</evidence>
<feature type="domain" description="CAAX prenyl protease 2/Lysostaphin resistance protein A-like" evidence="3">
    <location>
        <begin position="158"/>
        <end position="252"/>
    </location>
</feature>
<accession>A0ABT0QZG7</accession>
<evidence type="ECO:0000313" key="4">
    <source>
        <dbReference type="EMBL" id="MCL6422960.1"/>
    </source>
</evidence>
<keyword evidence="5" id="KW-1185">Reference proteome</keyword>
<dbReference type="EMBL" id="JAKNCJ010000002">
    <property type="protein sequence ID" value="MCL6422960.1"/>
    <property type="molecule type" value="Genomic_DNA"/>
</dbReference>
<dbReference type="GO" id="GO:0008237">
    <property type="term" value="F:metallopeptidase activity"/>
    <property type="evidence" value="ECO:0007669"/>
    <property type="project" value="UniProtKB-KW"/>
</dbReference>
<feature type="transmembrane region" description="Helical" evidence="2">
    <location>
        <begin position="27"/>
        <end position="52"/>
    </location>
</feature>
<feature type="transmembrane region" description="Helical" evidence="2">
    <location>
        <begin position="154"/>
        <end position="177"/>
    </location>
</feature>
<dbReference type="InterPro" id="IPR003675">
    <property type="entry name" value="Rce1/LyrA-like_dom"/>
</dbReference>
<keyword evidence="2" id="KW-1133">Transmembrane helix</keyword>
<feature type="transmembrane region" description="Helical" evidence="2">
    <location>
        <begin position="269"/>
        <end position="286"/>
    </location>
</feature>
<name>A0ABT0QZG7_9MICO</name>
<dbReference type="PANTHER" id="PTHR39430">
    <property type="entry name" value="MEMBRANE-ASSOCIATED PROTEASE-RELATED"/>
    <property type="match status" value="1"/>
</dbReference>
<keyword evidence="4" id="KW-0378">Hydrolase</keyword>
<dbReference type="Proteomes" id="UP001203761">
    <property type="component" value="Unassembled WGS sequence"/>
</dbReference>
<evidence type="ECO:0000256" key="2">
    <source>
        <dbReference type="SAM" id="Phobius"/>
    </source>
</evidence>
<feature type="transmembrane region" description="Helical" evidence="2">
    <location>
        <begin position="217"/>
        <end position="236"/>
    </location>
</feature>
<organism evidence="4 5">
    <name type="scientific">Brachybacterium equifaecis</name>
    <dbReference type="NCBI Taxonomy" id="2910770"/>
    <lineage>
        <taxon>Bacteria</taxon>
        <taxon>Bacillati</taxon>
        <taxon>Actinomycetota</taxon>
        <taxon>Actinomycetes</taxon>
        <taxon>Micrococcales</taxon>
        <taxon>Dermabacteraceae</taxon>
        <taxon>Brachybacterium</taxon>
    </lineage>
</organism>
<feature type="compositionally biased region" description="Polar residues" evidence="1">
    <location>
        <begin position="1"/>
        <end position="10"/>
    </location>
</feature>
<feature type="transmembrane region" description="Helical" evidence="2">
    <location>
        <begin position="114"/>
        <end position="134"/>
    </location>
</feature>
<comment type="caution">
    <text evidence="4">The sequence shown here is derived from an EMBL/GenBank/DDBJ whole genome shotgun (WGS) entry which is preliminary data.</text>
</comment>
<keyword evidence="4" id="KW-0482">Metalloprotease</keyword>
<feature type="transmembrane region" description="Helical" evidence="2">
    <location>
        <begin position="72"/>
        <end position="93"/>
    </location>
</feature>
<keyword evidence="4" id="KW-0645">Protease</keyword>
<protein>
    <submittedName>
        <fullName evidence="4">CPBP family intramembrane metalloprotease</fullName>
    </submittedName>
</protein>
<reference evidence="4" key="1">
    <citation type="submission" date="2022-02" db="EMBL/GenBank/DDBJ databases">
        <authorList>
            <person name="Lee M."/>
            <person name="Kim S.-J."/>
            <person name="Jung M.-Y."/>
        </authorList>
    </citation>
    <scope>NUCLEOTIDE SEQUENCE</scope>
    <source>
        <strain evidence="4">JHP9</strain>
    </source>
</reference>
<proteinExistence type="predicted"/>
<sequence length="305" mass="32032">MTRTETSAPSTAPGLHPERSPAPRLPVWARVLLTILALVVTPSGVALPYYALLMAAGIPLDEPGAVDPGLELLLFAGQCVLTLGVYLLLSWALMRGLDRRPFRALGLALNQRAAVGLAAGMGISLAALLLSQGLSAVAGWGREMELPAFAAEPVWVIVLYMVLLAFVLQGIGEEVLFRGYLLRSLSRRPHLAVMVSAAAFMLPHLRSSGGQQSALEHVVYLTIPFAFGLSAGYLALAVGSVWAAIGIHAGFHVATAVGVAMGLSLEGPAPWLTVAVLHGLAALVIARRIPASRYAQIRAEGPYGV</sequence>
<dbReference type="PANTHER" id="PTHR39430:SF1">
    <property type="entry name" value="PROTEASE"/>
    <property type="match status" value="1"/>
</dbReference>